<dbReference type="PANTHER" id="PTHR23004">
    <property type="entry name" value="DOUBLECORTIN DOMAIN CONTAINING 2"/>
    <property type="match status" value="1"/>
</dbReference>
<evidence type="ECO:0000313" key="1">
    <source>
        <dbReference type="EMBL" id="KAA1188990.1"/>
    </source>
</evidence>
<dbReference type="Pfam" id="PF06041">
    <property type="entry name" value="DUF924"/>
    <property type="match status" value="1"/>
</dbReference>
<dbReference type="Gene3D" id="1.25.40.10">
    <property type="entry name" value="Tetratricopeptide repeat domain"/>
    <property type="match status" value="1"/>
</dbReference>
<name>A0A5B0WPJ8_9GAMM</name>
<evidence type="ECO:0000313" key="2">
    <source>
        <dbReference type="Proteomes" id="UP000323708"/>
    </source>
</evidence>
<proteinExistence type="predicted"/>
<reference evidence="1 2" key="1">
    <citation type="submission" date="2019-09" db="EMBL/GenBank/DDBJ databases">
        <authorList>
            <person name="Chen X.-Y."/>
        </authorList>
    </citation>
    <scope>NUCLEOTIDE SEQUENCE [LARGE SCALE GENOMIC DNA]</scope>
    <source>
        <strain evidence="1 2">NY5</strain>
    </source>
</reference>
<gene>
    <name evidence="1" type="ORF">F0M18_17460</name>
</gene>
<comment type="caution">
    <text evidence="1">The sequence shown here is derived from an EMBL/GenBank/DDBJ whole genome shotgun (WGS) entry which is preliminary data.</text>
</comment>
<dbReference type="RefSeq" id="WP_149612752.1">
    <property type="nucleotide sequence ID" value="NZ_VTUX01000009.1"/>
</dbReference>
<accession>A0A5B0WPJ8</accession>
<dbReference type="Proteomes" id="UP000323708">
    <property type="component" value="Unassembled WGS sequence"/>
</dbReference>
<protein>
    <submittedName>
        <fullName evidence="1">DUF924 domain-containing protein</fullName>
    </submittedName>
</protein>
<dbReference type="InterPro" id="IPR010323">
    <property type="entry name" value="DUF924"/>
</dbReference>
<dbReference type="AlphaFoldDB" id="A0A5B0WPJ8"/>
<keyword evidence="2" id="KW-1185">Reference proteome</keyword>
<sequence length="196" mass="22502">MTQEIEEVLTFWFGELDEFGMSPADRRALWFKPSEDTDTFCRLRFGELVEQALAGGLQDWEQSDHGTIALVLLLDQFTRNIFRGTARAFAGDPRARAISRHCIAHGHHQRMPAIHQVFLYLPLEHSEDPELQDECVMLFQQLAEITGSQEIADFTRYAVAHRDVIARFGRFPHRNSILGRESTPDELAHLERHGGF</sequence>
<dbReference type="Gene3D" id="1.20.58.320">
    <property type="entry name" value="TPR-like"/>
    <property type="match status" value="1"/>
</dbReference>
<dbReference type="EMBL" id="VTUX01000009">
    <property type="protein sequence ID" value="KAA1188990.1"/>
    <property type="molecule type" value="Genomic_DNA"/>
</dbReference>
<organism evidence="1 2">
    <name type="scientific">Pseudohalioglobus sediminis</name>
    <dbReference type="NCBI Taxonomy" id="2606449"/>
    <lineage>
        <taxon>Bacteria</taxon>
        <taxon>Pseudomonadati</taxon>
        <taxon>Pseudomonadota</taxon>
        <taxon>Gammaproteobacteria</taxon>
        <taxon>Cellvibrionales</taxon>
        <taxon>Halieaceae</taxon>
        <taxon>Pseudohalioglobus</taxon>
    </lineage>
</organism>
<dbReference type="SUPFAM" id="SSF48452">
    <property type="entry name" value="TPR-like"/>
    <property type="match status" value="1"/>
</dbReference>
<dbReference type="PANTHER" id="PTHR23004:SF7">
    <property type="entry name" value="DUF924-DOMAIN-CONTAINING PROTEIN"/>
    <property type="match status" value="1"/>
</dbReference>
<dbReference type="InterPro" id="IPR011990">
    <property type="entry name" value="TPR-like_helical_dom_sf"/>
</dbReference>